<feature type="region of interest" description="Disordered" evidence="1">
    <location>
        <begin position="1"/>
        <end position="52"/>
    </location>
</feature>
<dbReference type="Proteomes" id="UP000284706">
    <property type="component" value="Unassembled WGS sequence"/>
</dbReference>
<dbReference type="EMBL" id="NHYE01001337">
    <property type="protein sequence ID" value="PPQ96668.1"/>
    <property type="molecule type" value="Genomic_DNA"/>
</dbReference>
<comment type="caution">
    <text evidence="2">The sequence shown here is derived from an EMBL/GenBank/DDBJ whole genome shotgun (WGS) entry which is preliminary data.</text>
</comment>
<feature type="compositionally biased region" description="Polar residues" evidence="1">
    <location>
        <begin position="15"/>
        <end position="24"/>
    </location>
</feature>
<name>A0A409Y0Z9_9AGAR</name>
<proteinExistence type="predicted"/>
<reference evidence="2 3" key="1">
    <citation type="journal article" date="2018" name="Evol. Lett.">
        <title>Horizontal gene cluster transfer increased hallucinogenic mushroom diversity.</title>
        <authorList>
            <person name="Reynolds H.T."/>
            <person name="Vijayakumar V."/>
            <person name="Gluck-Thaler E."/>
            <person name="Korotkin H.B."/>
            <person name="Matheny P.B."/>
            <person name="Slot J.C."/>
        </authorList>
    </citation>
    <scope>NUCLEOTIDE SEQUENCE [LARGE SCALE GENOMIC DNA]</scope>
    <source>
        <strain evidence="2 3">SRW20</strain>
    </source>
</reference>
<feature type="compositionally biased region" description="Pro residues" evidence="1">
    <location>
        <begin position="1"/>
        <end position="10"/>
    </location>
</feature>
<dbReference type="OrthoDB" id="3067887at2759"/>
<gene>
    <name evidence="2" type="ORF">CVT26_010293</name>
</gene>
<evidence type="ECO:0000313" key="2">
    <source>
        <dbReference type="EMBL" id="PPQ96668.1"/>
    </source>
</evidence>
<keyword evidence="3" id="KW-1185">Reference proteome</keyword>
<sequence length="104" mass="11527">MSAPPVPPRPYDLNANATPRTDPNSTHRTDPNLPPPVPPLPPDVRLQNERYNTPSPYEYEYEYESPPRFENPMIAPRPHRLDASIPANVSPSLAWIGFGLGGGD</sequence>
<dbReference type="AlphaFoldDB" id="A0A409Y0Z9"/>
<protein>
    <submittedName>
        <fullName evidence="2">Uncharacterized protein</fullName>
    </submittedName>
</protein>
<evidence type="ECO:0000313" key="3">
    <source>
        <dbReference type="Proteomes" id="UP000284706"/>
    </source>
</evidence>
<evidence type="ECO:0000256" key="1">
    <source>
        <dbReference type="SAM" id="MobiDB-lite"/>
    </source>
</evidence>
<accession>A0A409Y0Z9</accession>
<organism evidence="2 3">
    <name type="scientific">Gymnopilus dilepis</name>
    <dbReference type="NCBI Taxonomy" id="231916"/>
    <lineage>
        <taxon>Eukaryota</taxon>
        <taxon>Fungi</taxon>
        <taxon>Dikarya</taxon>
        <taxon>Basidiomycota</taxon>
        <taxon>Agaricomycotina</taxon>
        <taxon>Agaricomycetes</taxon>
        <taxon>Agaricomycetidae</taxon>
        <taxon>Agaricales</taxon>
        <taxon>Agaricineae</taxon>
        <taxon>Hymenogastraceae</taxon>
        <taxon>Gymnopilus</taxon>
    </lineage>
</organism>
<dbReference type="InParanoid" id="A0A409Y0Z9"/>
<dbReference type="STRING" id="231916.A0A409Y0Z9"/>
<feature type="compositionally biased region" description="Pro residues" evidence="1">
    <location>
        <begin position="32"/>
        <end position="42"/>
    </location>
</feature>